<feature type="non-terminal residue" evidence="2">
    <location>
        <position position="1"/>
    </location>
</feature>
<feature type="region of interest" description="Disordered" evidence="1">
    <location>
        <begin position="398"/>
        <end position="462"/>
    </location>
</feature>
<dbReference type="EMBL" id="REGN01006566">
    <property type="protein sequence ID" value="RNA09018.1"/>
    <property type="molecule type" value="Genomic_DNA"/>
</dbReference>
<feature type="compositionally biased region" description="Acidic residues" evidence="1">
    <location>
        <begin position="88"/>
        <end position="98"/>
    </location>
</feature>
<protein>
    <submittedName>
        <fullName evidence="2">Uncharacterized protein</fullName>
    </submittedName>
</protein>
<evidence type="ECO:0000313" key="3">
    <source>
        <dbReference type="Proteomes" id="UP000276133"/>
    </source>
</evidence>
<feature type="compositionally biased region" description="Polar residues" evidence="1">
    <location>
        <begin position="111"/>
        <end position="120"/>
    </location>
</feature>
<accession>A0A3M7QDI5</accession>
<sequence length="462" mass="53638">ELSEKLNRLKPIGMYCDSFYIWKFSFLDGVVVELINNKKSEWYILDKSKNIQAVIDFLNKTKFSEFNGSKLCSKLKGIEENLNKEAQSDSDDQSEESDSNEKIPEKKYSLRKSSNSTSVKAESTEAEDSEDEQLNAYLKTKDHRINFMRKLASVSAKFDWIQFNDLTYSIDGLWKYLIEQVAKVYYYGIANETVFNQAITILKSYSNENEFSKKLKIIKDAMILFRELMNNPNHIKHLLLKNGKMLPNGKRLVYELEDFIKSCESVSALYLMTYFLMSSVKWTNFRSMKPCIVCAEKYDENDFNEFVNEKIFSQDDYSNFGFFTCSKCFMPTHKKCDTLVDDKLSLTCKICLEKAMKFSLMDLEQDDEKNEIEIPSPEKVFKGGKLLRKKKSVNYKLSDSYKPRMMPEDNDSIDGTSLSSNSIASNSNSSLRVRHSRKVSDTVPQRSSDRLRNSSIKNYFED</sequence>
<dbReference type="AlphaFoldDB" id="A0A3M7QDI5"/>
<feature type="compositionally biased region" description="Polar residues" evidence="1">
    <location>
        <begin position="453"/>
        <end position="462"/>
    </location>
</feature>
<feature type="compositionally biased region" description="Low complexity" evidence="1">
    <location>
        <begin position="417"/>
        <end position="430"/>
    </location>
</feature>
<evidence type="ECO:0000313" key="2">
    <source>
        <dbReference type="EMBL" id="RNA09018.1"/>
    </source>
</evidence>
<dbReference type="OrthoDB" id="10605545at2759"/>
<feature type="compositionally biased region" description="Basic and acidic residues" evidence="1">
    <location>
        <begin position="99"/>
        <end position="108"/>
    </location>
</feature>
<evidence type="ECO:0000256" key="1">
    <source>
        <dbReference type="SAM" id="MobiDB-lite"/>
    </source>
</evidence>
<reference evidence="2 3" key="1">
    <citation type="journal article" date="2018" name="Sci. Rep.">
        <title>Genomic signatures of local adaptation to the degree of environmental predictability in rotifers.</title>
        <authorList>
            <person name="Franch-Gras L."/>
            <person name="Hahn C."/>
            <person name="Garcia-Roger E.M."/>
            <person name="Carmona M.J."/>
            <person name="Serra M."/>
            <person name="Gomez A."/>
        </authorList>
    </citation>
    <scope>NUCLEOTIDE SEQUENCE [LARGE SCALE GENOMIC DNA]</scope>
    <source>
        <strain evidence="2">HYR1</strain>
    </source>
</reference>
<name>A0A3M7QDI5_BRAPC</name>
<keyword evidence="3" id="KW-1185">Reference proteome</keyword>
<organism evidence="2 3">
    <name type="scientific">Brachionus plicatilis</name>
    <name type="common">Marine rotifer</name>
    <name type="synonym">Brachionus muelleri</name>
    <dbReference type="NCBI Taxonomy" id="10195"/>
    <lineage>
        <taxon>Eukaryota</taxon>
        <taxon>Metazoa</taxon>
        <taxon>Spiralia</taxon>
        <taxon>Gnathifera</taxon>
        <taxon>Rotifera</taxon>
        <taxon>Eurotatoria</taxon>
        <taxon>Monogononta</taxon>
        <taxon>Pseudotrocha</taxon>
        <taxon>Ploima</taxon>
        <taxon>Brachionidae</taxon>
        <taxon>Brachionus</taxon>
    </lineage>
</organism>
<feature type="region of interest" description="Disordered" evidence="1">
    <location>
        <begin position="84"/>
        <end position="131"/>
    </location>
</feature>
<proteinExistence type="predicted"/>
<comment type="caution">
    <text evidence="2">The sequence shown here is derived from an EMBL/GenBank/DDBJ whole genome shotgun (WGS) entry which is preliminary data.</text>
</comment>
<dbReference type="Proteomes" id="UP000276133">
    <property type="component" value="Unassembled WGS sequence"/>
</dbReference>
<gene>
    <name evidence="2" type="ORF">BpHYR1_023364</name>
</gene>